<protein>
    <recommendedName>
        <fullName evidence="3">GNAT family N-acetyltransferase</fullName>
    </recommendedName>
</protein>
<reference evidence="1 2" key="1">
    <citation type="submission" date="2021-03" db="EMBL/GenBank/DDBJ databases">
        <title>Sequencing the genomes of 1000 actinobacteria strains.</title>
        <authorList>
            <person name="Klenk H.-P."/>
        </authorList>
    </citation>
    <scope>NUCLEOTIDE SEQUENCE [LARGE SCALE GENOMIC DNA]</scope>
    <source>
        <strain evidence="1 2">DSM 44580</strain>
    </source>
</reference>
<dbReference type="EMBL" id="JAGIOO010000001">
    <property type="protein sequence ID" value="MBP2476566.1"/>
    <property type="molecule type" value="Genomic_DNA"/>
</dbReference>
<accession>A0ABS5AJ40</accession>
<keyword evidence="2" id="KW-1185">Reference proteome</keyword>
<proteinExistence type="predicted"/>
<comment type="caution">
    <text evidence="1">The sequence shown here is derived from an EMBL/GenBank/DDBJ whole genome shotgun (WGS) entry which is preliminary data.</text>
</comment>
<evidence type="ECO:0000313" key="1">
    <source>
        <dbReference type="EMBL" id="MBP2476566.1"/>
    </source>
</evidence>
<name>A0ABS5AJ40_9PSEU</name>
<sequence>MRQLPRADAEVLLPCTWVDLWAVLAGATDVTHRYLP</sequence>
<dbReference type="Proteomes" id="UP001519363">
    <property type="component" value="Unassembled WGS sequence"/>
</dbReference>
<evidence type="ECO:0000313" key="2">
    <source>
        <dbReference type="Proteomes" id="UP001519363"/>
    </source>
</evidence>
<gene>
    <name evidence="1" type="ORF">JOF53_005438</name>
</gene>
<organism evidence="1 2">
    <name type="scientific">Crossiella equi</name>
    <dbReference type="NCBI Taxonomy" id="130796"/>
    <lineage>
        <taxon>Bacteria</taxon>
        <taxon>Bacillati</taxon>
        <taxon>Actinomycetota</taxon>
        <taxon>Actinomycetes</taxon>
        <taxon>Pseudonocardiales</taxon>
        <taxon>Pseudonocardiaceae</taxon>
        <taxon>Crossiella</taxon>
    </lineage>
</organism>
<evidence type="ECO:0008006" key="3">
    <source>
        <dbReference type="Google" id="ProtNLM"/>
    </source>
</evidence>